<dbReference type="CDD" id="cd02440">
    <property type="entry name" value="AdoMet_MTases"/>
    <property type="match status" value="1"/>
</dbReference>
<gene>
    <name evidence="2" type="ORF">ENS64_05725</name>
</gene>
<dbReference type="EMBL" id="DSVQ01000012">
    <property type="protein sequence ID" value="HGT38748.1"/>
    <property type="molecule type" value="Genomic_DNA"/>
</dbReference>
<keyword evidence="2" id="KW-0808">Transferase</keyword>
<dbReference type="PANTHER" id="PTHR43591">
    <property type="entry name" value="METHYLTRANSFERASE"/>
    <property type="match status" value="1"/>
</dbReference>
<protein>
    <submittedName>
        <fullName evidence="2">Class I SAM-dependent methyltransferase</fullName>
    </submittedName>
</protein>
<dbReference type="Gene3D" id="3.40.50.150">
    <property type="entry name" value="Vaccinia Virus protein VP39"/>
    <property type="match status" value="1"/>
</dbReference>
<dbReference type="InterPro" id="IPR013216">
    <property type="entry name" value="Methyltransf_11"/>
</dbReference>
<sequence>MLPRILEPEVMDTAAEAADYNAMDHRQVNRCFVDDLLAALPRAVPPADGIWRVFDAGTGTALIPLELAAREIPIRITAADAAGHMLRLAQENVTRAGRGQVIYCVHRDCKHLPEADATFEVVMSNSIIHHIPQPVHVLRECWRILRPGGLLFFRDLLRPPDETTLEELVRLYAGEANRHQRQMFRNSLHAALTVAEVADLLDQLGLPTDWVRATSDRHWTICGVKTESGSPG</sequence>
<evidence type="ECO:0000259" key="1">
    <source>
        <dbReference type="Pfam" id="PF08241"/>
    </source>
</evidence>
<feature type="domain" description="Methyltransferase type 11" evidence="1">
    <location>
        <begin position="55"/>
        <end position="153"/>
    </location>
</feature>
<dbReference type="SUPFAM" id="SSF53335">
    <property type="entry name" value="S-adenosyl-L-methionine-dependent methyltransferases"/>
    <property type="match status" value="1"/>
</dbReference>
<organism evidence="2">
    <name type="scientific">Schlesneria paludicola</name>
    <dbReference type="NCBI Taxonomy" id="360056"/>
    <lineage>
        <taxon>Bacteria</taxon>
        <taxon>Pseudomonadati</taxon>
        <taxon>Planctomycetota</taxon>
        <taxon>Planctomycetia</taxon>
        <taxon>Planctomycetales</taxon>
        <taxon>Planctomycetaceae</taxon>
        <taxon>Schlesneria</taxon>
    </lineage>
</organism>
<proteinExistence type="predicted"/>
<name>A0A7C4QQ83_9PLAN</name>
<dbReference type="Pfam" id="PF08241">
    <property type="entry name" value="Methyltransf_11"/>
    <property type="match status" value="1"/>
</dbReference>
<dbReference type="GO" id="GO:0008757">
    <property type="term" value="F:S-adenosylmethionine-dependent methyltransferase activity"/>
    <property type="evidence" value="ECO:0007669"/>
    <property type="project" value="InterPro"/>
</dbReference>
<evidence type="ECO:0000313" key="2">
    <source>
        <dbReference type="EMBL" id="HGT38748.1"/>
    </source>
</evidence>
<accession>A0A7C4QQ83</accession>
<dbReference type="InterPro" id="IPR029063">
    <property type="entry name" value="SAM-dependent_MTases_sf"/>
</dbReference>
<dbReference type="PANTHER" id="PTHR43591:SF24">
    <property type="entry name" value="2-METHOXY-6-POLYPRENYL-1,4-BENZOQUINOL METHYLASE, MITOCHONDRIAL"/>
    <property type="match status" value="1"/>
</dbReference>
<keyword evidence="2" id="KW-0489">Methyltransferase</keyword>
<dbReference type="AlphaFoldDB" id="A0A7C4QQ83"/>
<reference evidence="2" key="1">
    <citation type="journal article" date="2020" name="mSystems">
        <title>Genome- and Community-Level Interaction Insights into Carbon Utilization and Element Cycling Functions of Hydrothermarchaeota in Hydrothermal Sediment.</title>
        <authorList>
            <person name="Zhou Z."/>
            <person name="Liu Y."/>
            <person name="Xu W."/>
            <person name="Pan J."/>
            <person name="Luo Z.H."/>
            <person name="Li M."/>
        </authorList>
    </citation>
    <scope>NUCLEOTIDE SEQUENCE [LARGE SCALE GENOMIC DNA]</scope>
    <source>
        <strain evidence="2">SpSt-508</strain>
    </source>
</reference>
<dbReference type="GO" id="GO:0032259">
    <property type="term" value="P:methylation"/>
    <property type="evidence" value="ECO:0007669"/>
    <property type="project" value="UniProtKB-KW"/>
</dbReference>
<comment type="caution">
    <text evidence="2">The sequence shown here is derived from an EMBL/GenBank/DDBJ whole genome shotgun (WGS) entry which is preliminary data.</text>
</comment>